<dbReference type="SUPFAM" id="SSF48008">
    <property type="entry name" value="GntR ligand-binding domain-like"/>
    <property type="match status" value="1"/>
</dbReference>
<evidence type="ECO:0000256" key="3">
    <source>
        <dbReference type="ARBA" id="ARBA00023163"/>
    </source>
</evidence>
<reference evidence="6 7" key="1">
    <citation type="submission" date="2016-10" db="EMBL/GenBank/DDBJ databases">
        <authorList>
            <person name="de Groot N.N."/>
        </authorList>
    </citation>
    <scope>NUCLEOTIDE SEQUENCE [LARGE SCALE GENOMIC DNA]</scope>
    <source>
        <strain evidence="6 7">CGMCC 1.6117</strain>
    </source>
</reference>
<feature type="region of interest" description="Disordered" evidence="4">
    <location>
        <begin position="146"/>
        <end position="193"/>
    </location>
</feature>
<evidence type="ECO:0000256" key="1">
    <source>
        <dbReference type="ARBA" id="ARBA00023015"/>
    </source>
</evidence>
<dbReference type="Gene3D" id="1.20.120.530">
    <property type="entry name" value="GntR ligand-binding domain-like"/>
    <property type="match status" value="1"/>
</dbReference>
<proteinExistence type="predicted"/>
<accession>A0A1I0TY86</accession>
<evidence type="ECO:0000313" key="7">
    <source>
        <dbReference type="Proteomes" id="UP000182312"/>
    </source>
</evidence>
<evidence type="ECO:0000313" key="6">
    <source>
        <dbReference type="EMBL" id="SFA56630.1"/>
    </source>
</evidence>
<sequence>MMLKGFLARFAARRATPRHLGAIGDALQANRQTIGDPEGLVRTNIDFHLAIAQVSQNVFRLAAQRRSGLAGRTSPCRNPATRRRRARLCPPCRDFRGDQGRRCRGGRGSRDRASAGNYRRLMGGCGGSVKIETGLAAVAQVRLTGGKPRPAADTRIRSGPRSASLRTAWPWPMRAGSASGRTPLARRCSRAPD</sequence>
<dbReference type="Proteomes" id="UP000182312">
    <property type="component" value="Unassembled WGS sequence"/>
</dbReference>
<gene>
    <name evidence="6" type="ORF">SAMN04487972_11568</name>
</gene>
<keyword evidence="2" id="KW-0238">DNA-binding</keyword>
<dbReference type="InterPro" id="IPR008920">
    <property type="entry name" value="TF_FadR/GntR_C"/>
</dbReference>
<dbReference type="GO" id="GO:0003677">
    <property type="term" value="F:DNA binding"/>
    <property type="evidence" value="ECO:0007669"/>
    <property type="project" value="UniProtKB-KW"/>
</dbReference>
<evidence type="ECO:0000259" key="5">
    <source>
        <dbReference type="Pfam" id="PF07729"/>
    </source>
</evidence>
<dbReference type="AlphaFoldDB" id="A0A1I0TY86"/>
<protein>
    <submittedName>
        <fullName evidence="6">FCD domain-containing protein</fullName>
    </submittedName>
</protein>
<dbReference type="EMBL" id="FOJO01000015">
    <property type="protein sequence ID" value="SFA56630.1"/>
    <property type="molecule type" value="Genomic_DNA"/>
</dbReference>
<name>A0A1I0TY86_9RHOB</name>
<feature type="domain" description="GntR C-terminal" evidence="5">
    <location>
        <begin position="2"/>
        <end position="59"/>
    </location>
</feature>
<organism evidence="6 7">
    <name type="scientific">Paracoccus halophilus</name>
    <dbReference type="NCBI Taxonomy" id="376733"/>
    <lineage>
        <taxon>Bacteria</taxon>
        <taxon>Pseudomonadati</taxon>
        <taxon>Pseudomonadota</taxon>
        <taxon>Alphaproteobacteria</taxon>
        <taxon>Rhodobacterales</taxon>
        <taxon>Paracoccaceae</taxon>
        <taxon>Paracoccus</taxon>
    </lineage>
</organism>
<evidence type="ECO:0000256" key="2">
    <source>
        <dbReference type="ARBA" id="ARBA00023125"/>
    </source>
</evidence>
<dbReference type="Pfam" id="PF07729">
    <property type="entry name" value="FCD"/>
    <property type="match status" value="1"/>
</dbReference>
<dbReference type="InterPro" id="IPR011711">
    <property type="entry name" value="GntR_C"/>
</dbReference>
<keyword evidence="3" id="KW-0804">Transcription</keyword>
<keyword evidence="1" id="KW-0805">Transcription regulation</keyword>
<evidence type="ECO:0000256" key="4">
    <source>
        <dbReference type="SAM" id="MobiDB-lite"/>
    </source>
</evidence>